<accession>A0A0C9NAR7</accession>
<dbReference type="GeneID" id="78527000"/>
<keyword evidence="9" id="KW-0472">Membrane</keyword>
<evidence type="ECO:0000256" key="7">
    <source>
        <dbReference type="ARBA" id="ARBA00022927"/>
    </source>
</evidence>
<comment type="similarity">
    <text evidence="2">Belongs to the TonB family.</text>
</comment>
<keyword evidence="8" id="KW-1133">Transmembrane helix</keyword>
<dbReference type="AlphaFoldDB" id="A0A0C9NAR7"/>
<evidence type="ECO:0000313" key="12">
    <source>
        <dbReference type="EMBL" id="GAN13342.1"/>
    </source>
</evidence>
<keyword evidence="3" id="KW-0813">Transport</keyword>
<reference evidence="12 13" key="1">
    <citation type="submission" date="2014-08" db="EMBL/GenBank/DDBJ databases">
        <title>Whole genome shotgun sequence of Sphingomonas paucimobilis NBRC 13935.</title>
        <authorList>
            <person name="Hosoyama A."/>
            <person name="Hashimoto M."/>
            <person name="Hosoyama Y."/>
            <person name="Noguchi M."/>
            <person name="Uohara A."/>
            <person name="Ohji S."/>
            <person name="Katano-Makiyama Y."/>
            <person name="Ichikawa N."/>
            <person name="Kimura A."/>
            <person name="Yamazoe A."/>
            <person name="Fujita N."/>
        </authorList>
    </citation>
    <scope>NUCLEOTIDE SEQUENCE [LARGE SCALE GENOMIC DNA]</scope>
    <source>
        <strain evidence="12 13">NBRC 13935</strain>
    </source>
</reference>
<dbReference type="PANTHER" id="PTHR33446">
    <property type="entry name" value="PROTEIN TONB-RELATED"/>
    <property type="match status" value="1"/>
</dbReference>
<dbReference type="RefSeq" id="WP_037567734.1">
    <property type="nucleotide sequence ID" value="NZ_BBJS01000017.1"/>
</dbReference>
<dbReference type="GO" id="GO:0031992">
    <property type="term" value="F:energy transducer activity"/>
    <property type="evidence" value="ECO:0007669"/>
    <property type="project" value="TreeGrafter"/>
</dbReference>
<evidence type="ECO:0000256" key="4">
    <source>
        <dbReference type="ARBA" id="ARBA00022475"/>
    </source>
</evidence>
<keyword evidence="10" id="KW-0732">Signal</keyword>
<keyword evidence="13" id="KW-1185">Reference proteome</keyword>
<dbReference type="InterPro" id="IPR051045">
    <property type="entry name" value="TonB-dependent_transducer"/>
</dbReference>
<dbReference type="GO" id="GO:0098797">
    <property type="term" value="C:plasma membrane protein complex"/>
    <property type="evidence" value="ECO:0007669"/>
    <property type="project" value="TreeGrafter"/>
</dbReference>
<evidence type="ECO:0000256" key="3">
    <source>
        <dbReference type="ARBA" id="ARBA00022448"/>
    </source>
</evidence>
<dbReference type="SUPFAM" id="SSF74653">
    <property type="entry name" value="TolA/TonB C-terminal domain"/>
    <property type="match status" value="2"/>
</dbReference>
<proteinExistence type="inferred from homology"/>
<keyword evidence="6" id="KW-0812">Transmembrane</keyword>
<dbReference type="Pfam" id="PF03544">
    <property type="entry name" value="TonB_C"/>
    <property type="match status" value="1"/>
</dbReference>
<dbReference type="InterPro" id="IPR006260">
    <property type="entry name" value="TonB/TolA_C"/>
</dbReference>
<evidence type="ECO:0000256" key="10">
    <source>
        <dbReference type="SAM" id="SignalP"/>
    </source>
</evidence>
<dbReference type="Proteomes" id="UP000032025">
    <property type="component" value="Unassembled WGS sequence"/>
</dbReference>
<dbReference type="NCBIfam" id="TIGR01352">
    <property type="entry name" value="tonB_Cterm"/>
    <property type="match status" value="1"/>
</dbReference>
<protein>
    <submittedName>
        <fullName evidence="12">DNA, contig: SP617</fullName>
    </submittedName>
</protein>
<feature type="domain" description="TonB C-terminal" evidence="11">
    <location>
        <begin position="286"/>
        <end position="378"/>
    </location>
</feature>
<keyword evidence="5" id="KW-0997">Cell inner membrane</keyword>
<evidence type="ECO:0000256" key="2">
    <source>
        <dbReference type="ARBA" id="ARBA00006555"/>
    </source>
</evidence>
<organism evidence="12 13">
    <name type="scientific">Sphingomonas paucimobilis NBRC 13935</name>
    <dbReference type="NCBI Taxonomy" id="1219050"/>
    <lineage>
        <taxon>Bacteria</taxon>
        <taxon>Pseudomonadati</taxon>
        <taxon>Pseudomonadota</taxon>
        <taxon>Alphaproteobacteria</taxon>
        <taxon>Sphingomonadales</taxon>
        <taxon>Sphingomonadaceae</taxon>
        <taxon>Sphingomonas</taxon>
    </lineage>
</organism>
<feature type="domain" description="TonB C-terminal" evidence="11">
    <location>
        <begin position="183"/>
        <end position="284"/>
    </location>
</feature>
<dbReference type="EMBL" id="BBJS01000017">
    <property type="protein sequence ID" value="GAN13342.1"/>
    <property type="molecule type" value="Genomic_DNA"/>
</dbReference>
<dbReference type="PROSITE" id="PS52015">
    <property type="entry name" value="TONB_CTD"/>
    <property type="match status" value="2"/>
</dbReference>
<evidence type="ECO:0000256" key="6">
    <source>
        <dbReference type="ARBA" id="ARBA00022692"/>
    </source>
</evidence>
<dbReference type="PANTHER" id="PTHR33446:SF2">
    <property type="entry name" value="PROTEIN TONB"/>
    <property type="match status" value="1"/>
</dbReference>
<evidence type="ECO:0000256" key="1">
    <source>
        <dbReference type="ARBA" id="ARBA00004383"/>
    </source>
</evidence>
<name>A0A0C9NAR7_SPHPI</name>
<evidence type="ECO:0000313" key="13">
    <source>
        <dbReference type="Proteomes" id="UP000032025"/>
    </source>
</evidence>
<dbReference type="InterPro" id="IPR037682">
    <property type="entry name" value="TonB_C"/>
</dbReference>
<dbReference type="Gene3D" id="3.30.1150.10">
    <property type="match status" value="1"/>
</dbReference>
<evidence type="ECO:0000256" key="9">
    <source>
        <dbReference type="ARBA" id="ARBA00023136"/>
    </source>
</evidence>
<feature type="signal peptide" evidence="10">
    <location>
        <begin position="1"/>
        <end position="20"/>
    </location>
</feature>
<dbReference type="GO" id="GO:0015031">
    <property type="term" value="P:protein transport"/>
    <property type="evidence" value="ECO:0007669"/>
    <property type="project" value="UniProtKB-KW"/>
</dbReference>
<feature type="chain" id="PRO_5002200331" evidence="10">
    <location>
        <begin position="21"/>
        <end position="389"/>
    </location>
</feature>
<gene>
    <name evidence="12" type="ORF">SP6_17_00590</name>
</gene>
<evidence type="ECO:0000256" key="8">
    <source>
        <dbReference type="ARBA" id="ARBA00022989"/>
    </source>
</evidence>
<dbReference type="GO" id="GO:0055085">
    <property type="term" value="P:transmembrane transport"/>
    <property type="evidence" value="ECO:0007669"/>
    <property type="project" value="InterPro"/>
</dbReference>
<keyword evidence="7" id="KW-0653">Protein transport</keyword>
<comment type="caution">
    <text evidence="12">The sequence shown here is derived from an EMBL/GenBank/DDBJ whole genome shotgun (WGS) entry which is preliminary data.</text>
</comment>
<comment type="subcellular location">
    <subcellularLocation>
        <location evidence="1">Cell inner membrane</location>
        <topology evidence="1">Single-pass membrane protein</topology>
        <orientation evidence="1">Periplasmic side</orientation>
    </subcellularLocation>
</comment>
<sequence length="389" mass="42158">MIRPLFLTLLSTHLLSGVPAAPQKQKVPPPILAVGPAPHASAPSASSRMLLQWIPGPVTCDGATVTGMSVRRPWNMLGWSGANMNDREVTLHFAIDEAGRPVSVTHDGPDFILYGEDVTPALVATRFVADKARQDCRVTYTLRATPLDQADVPELMSYTVHPLSGALPKDGWTRIRSLGGTCQEDPQPQPLVRVLPDFEKLPATPGVRDWSMVRYDLDAKGKPVAATLLTGTANPALDAAALKAIRASRFTGGKRTGCFYPFWRAPATLPAPDMPEAIRDTKVEGHCPDEHDWATPPQLRFPEPFRRRSIEGWAVVSYDVAPWGELGNLKVIAAQPSSDFGHSAMTVLRSARFAPSQQGYTGCVDKVRFKMGPKTMPAIDGEGAPAPVY</sequence>
<evidence type="ECO:0000259" key="11">
    <source>
        <dbReference type="PROSITE" id="PS52015"/>
    </source>
</evidence>
<evidence type="ECO:0000256" key="5">
    <source>
        <dbReference type="ARBA" id="ARBA00022519"/>
    </source>
</evidence>
<dbReference type="Gene3D" id="3.30.2420.10">
    <property type="entry name" value="TonB"/>
    <property type="match status" value="1"/>
</dbReference>
<keyword evidence="4" id="KW-1003">Cell membrane</keyword>